<dbReference type="Proteomes" id="UP001499852">
    <property type="component" value="Unassembled WGS sequence"/>
</dbReference>
<evidence type="ECO:0000313" key="3">
    <source>
        <dbReference type="Proteomes" id="UP001499852"/>
    </source>
</evidence>
<comment type="caution">
    <text evidence="2">The sequence shown here is derived from an EMBL/GenBank/DDBJ whole genome shotgun (WGS) entry which is preliminary data.</text>
</comment>
<proteinExistence type="predicted"/>
<accession>A0ABP9NR17</accession>
<protein>
    <submittedName>
        <fullName evidence="2">Uncharacterized protein</fullName>
    </submittedName>
</protein>
<name>A0ABP9NR17_9BACT</name>
<sequence>MGLHLQEPAQRERPQRVQQTGHSWRGWADDSAGALSGVAKGASAFASVVMYVSPCSLSGVPVLSVKEGD</sequence>
<feature type="region of interest" description="Disordered" evidence="1">
    <location>
        <begin position="1"/>
        <end position="25"/>
    </location>
</feature>
<keyword evidence="3" id="KW-1185">Reference proteome</keyword>
<evidence type="ECO:0000313" key="2">
    <source>
        <dbReference type="EMBL" id="GAA5132266.1"/>
    </source>
</evidence>
<organism evidence="2 3">
    <name type="scientific">Prosthecobacter algae</name>
    <dbReference type="NCBI Taxonomy" id="1144682"/>
    <lineage>
        <taxon>Bacteria</taxon>
        <taxon>Pseudomonadati</taxon>
        <taxon>Verrucomicrobiota</taxon>
        <taxon>Verrucomicrobiia</taxon>
        <taxon>Verrucomicrobiales</taxon>
        <taxon>Verrucomicrobiaceae</taxon>
        <taxon>Prosthecobacter</taxon>
    </lineage>
</organism>
<evidence type="ECO:0000256" key="1">
    <source>
        <dbReference type="SAM" id="MobiDB-lite"/>
    </source>
</evidence>
<gene>
    <name evidence="2" type="ORF">GCM10023213_00110</name>
</gene>
<reference evidence="3" key="1">
    <citation type="journal article" date="2019" name="Int. J. Syst. Evol. Microbiol.">
        <title>The Global Catalogue of Microorganisms (GCM) 10K type strain sequencing project: providing services to taxonomists for standard genome sequencing and annotation.</title>
        <authorList>
            <consortium name="The Broad Institute Genomics Platform"/>
            <consortium name="The Broad Institute Genome Sequencing Center for Infectious Disease"/>
            <person name="Wu L."/>
            <person name="Ma J."/>
        </authorList>
    </citation>
    <scope>NUCLEOTIDE SEQUENCE [LARGE SCALE GENOMIC DNA]</scope>
    <source>
        <strain evidence="3">JCM 18053</strain>
    </source>
</reference>
<dbReference type="EMBL" id="BAABIA010000001">
    <property type="protein sequence ID" value="GAA5132266.1"/>
    <property type="molecule type" value="Genomic_DNA"/>
</dbReference>